<dbReference type="Pfam" id="PF00580">
    <property type="entry name" value="UvrD-helicase"/>
    <property type="match status" value="1"/>
</dbReference>
<keyword evidence="7 19" id="KW-0269">Exonuclease</keyword>
<evidence type="ECO:0000256" key="15">
    <source>
        <dbReference type="PROSITE-ProRule" id="PRU00560"/>
    </source>
</evidence>
<comment type="catalytic activity">
    <reaction evidence="14">
        <text>ATP + H2O = ADP + phosphate + H(+)</text>
        <dbReference type="Rhea" id="RHEA:13065"/>
        <dbReference type="ChEBI" id="CHEBI:15377"/>
        <dbReference type="ChEBI" id="CHEBI:15378"/>
        <dbReference type="ChEBI" id="CHEBI:30616"/>
        <dbReference type="ChEBI" id="CHEBI:43474"/>
        <dbReference type="ChEBI" id="CHEBI:456216"/>
        <dbReference type="EC" id="5.6.2.4"/>
    </reaction>
</comment>
<evidence type="ECO:0000256" key="3">
    <source>
        <dbReference type="ARBA" id="ARBA00022741"/>
    </source>
</evidence>
<evidence type="ECO:0000256" key="2">
    <source>
        <dbReference type="ARBA" id="ARBA00022722"/>
    </source>
</evidence>
<keyword evidence="3 15" id="KW-0547">Nucleotide-binding</keyword>
<feature type="domain" description="UvrD-like helicase C-terminal" evidence="18">
    <location>
        <begin position="447"/>
        <end position="737"/>
    </location>
</feature>
<dbReference type="InterPro" id="IPR011335">
    <property type="entry name" value="Restrct_endonuc-II-like"/>
</dbReference>
<dbReference type="InterPro" id="IPR027417">
    <property type="entry name" value="P-loop_NTPase"/>
</dbReference>
<evidence type="ECO:0000256" key="11">
    <source>
        <dbReference type="ARBA" id="ARBA00023235"/>
    </source>
</evidence>
<gene>
    <name evidence="19" type="ORF">EDD72_101247</name>
</gene>
<dbReference type="Pfam" id="PF13361">
    <property type="entry name" value="UvrD_C"/>
    <property type="match status" value="1"/>
</dbReference>
<keyword evidence="6 15" id="KW-0347">Helicase</keyword>
<evidence type="ECO:0000256" key="7">
    <source>
        <dbReference type="ARBA" id="ARBA00022839"/>
    </source>
</evidence>
<dbReference type="PANTHER" id="PTHR11070:SF48">
    <property type="entry name" value="ATP-DEPENDENT HELICASE_NUCLEASE SUBUNIT A"/>
    <property type="match status" value="1"/>
</dbReference>
<dbReference type="GO" id="GO:0005829">
    <property type="term" value="C:cytosol"/>
    <property type="evidence" value="ECO:0007669"/>
    <property type="project" value="TreeGrafter"/>
</dbReference>
<evidence type="ECO:0000256" key="9">
    <source>
        <dbReference type="ARBA" id="ARBA00023125"/>
    </source>
</evidence>
<dbReference type="InterPro" id="IPR014017">
    <property type="entry name" value="DNA_helicase_UvrD-like_C"/>
</dbReference>
<dbReference type="Pfam" id="PF12705">
    <property type="entry name" value="PDDEXK_1"/>
    <property type="match status" value="1"/>
</dbReference>
<accession>A0A4R3KNH6</accession>
<evidence type="ECO:0000256" key="6">
    <source>
        <dbReference type="ARBA" id="ARBA00022806"/>
    </source>
</evidence>
<keyword evidence="4" id="KW-0227">DNA damage</keyword>
<evidence type="ECO:0000256" key="13">
    <source>
        <dbReference type="ARBA" id="ARBA00034808"/>
    </source>
</evidence>
<feature type="coiled-coil region" evidence="16">
    <location>
        <begin position="322"/>
        <end position="361"/>
    </location>
</feature>
<dbReference type="EC" id="5.6.2.4" evidence="13"/>
<keyword evidence="10" id="KW-0234">DNA repair</keyword>
<dbReference type="GO" id="GO:0033202">
    <property type="term" value="C:DNA helicase complex"/>
    <property type="evidence" value="ECO:0007669"/>
    <property type="project" value="TreeGrafter"/>
</dbReference>
<dbReference type="Gene3D" id="1.10.10.160">
    <property type="match status" value="1"/>
</dbReference>
<comment type="caution">
    <text evidence="19">The sequence shown here is derived from an EMBL/GenBank/DDBJ whole genome shotgun (WGS) entry which is preliminary data.</text>
</comment>
<feature type="binding site" evidence="15">
    <location>
        <begin position="24"/>
        <end position="31"/>
    </location>
    <ligand>
        <name>ATP</name>
        <dbReference type="ChEBI" id="CHEBI:30616"/>
    </ligand>
</feature>
<dbReference type="InterPro" id="IPR013986">
    <property type="entry name" value="DExx_box_DNA_helicase_dom_sf"/>
</dbReference>
<dbReference type="Proteomes" id="UP000295788">
    <property type="component" value="Unassembled WGS sequence"/>
</dbReference>
<evidence type="ECO:0000259" key="17">
    <source>
        <dbReference type="PROSITE" id="PS51198"/>
    </source>
</evidence>
<comment type="similarity">
    <text evidence="1">Belongs to the helicase family. UvrD subfamily.</text>
</comment>
<dbReference type="InterPro" id="IPR000212">
    <property type="entry name" value="DNA_helicase_UvrD/REP"/>
</dbReference>
<dbReference type="OrthoDB" id="9810135at2"/>
<organism evidence="19 20">
    <name type="scientific">Tepidibacillus fermentans</name>
    <dbReference type="NCBI Taxonomy" id="1281767"/>
    <lineage>
        <taxon>Bacteria</taxon>
        <taxon>Bacillati</taxon>
        <taxon>Bacillota</taxon>
        <taxon>Bacilli</taxon>
        <taxon>Bacillales</taxon>
        <taxon>Bacillaceae</taxon>
        <taxon>Tepidibacillus</taxon>
    </lineage>
</organism>
<sequence>MPFPLTEEQAYAVDTLHVNCIVPAGAGSGKTRVLVERYVKIIEESQHIPHILEKIVAITFTEKAAREMKERIRKEMVERQDHAKVNQNWQQAELWQENIQRLERATISTIHSFCAKILREFPIEAKIDPEFQVLDQTQMRWLLLDVVEKELKKQLEEERTKGISALYQWVIASGFHRAVRQIVKVYEQVKNSGYSLQEVRKLTEEQFKKSPYEWLIGFDEVIDAGDALYHANAQDGNKNFKTFQSQWPDLKETLIKAKNQGNDLEHVIETLVKLTSGNLGKGEVKEQRGLVNQLAKDLLDQLAGVEHLEWEKVVLESFYPLLEQIEKKINQEKERLNGLDFDDLQLRVVQLLRENQEVRKSIQNRYSYFLLDEFQDNNQIQKMLISLLLKDERGIIEPGRLFVVGDPKQSIYRFRGADVYVFKEMEKEIIEMNGRVAPLQFNFRSHPDIIQFVNHFFQKIMSTDPNSPNYYKDAIAKGNVECQENPIEFIPIYHDREDEESAREKEAEAIALRIEQLLKRGVQPGEITILFRAMLDIKTYEQAMSKRRIPYYVMGGRGFYQKQEIHDLIHVLKYIFDPSNKIALAGILRSPMVGIQDDTLYWVMSRLSSQPVHHLSLSLDDLEENEKKKLEHFFSWLNQVQNKVSRIKVSELLRFFLELTYYKAILLSLPQGRQAVANIDKLIRFAENFPGDNPYSIDEFLMRFDRLVEDEDQETEAAIESEMGNTVKLMTIHQSKGLEFPFVFVPDLARKPISEDSLIRFDSDFGLTCKVPIEEEGFAESIRYHVSREKEKKLDREESARILYVAMTRAEKKLFLSGKVEEAKNKEDLKDVLKESTWIKWLDAVLRMENISLQDRQWPYVLKNGEIAKIQVMIEHLLEKSLEKKQDLEEKQDIDQVPHEELEQVEWPEDQEVFIDYTKSLALSPADNRYSISSIKRYQQCPRYYYFTDRLSLFHIVDWITDQDQEYLLEEDIENEQEEEFQPLSLSPSLKGSIVHYVFEQLTLFPERVNDWQQITETGLINQGYELSLVNQEEWKSFLIQVNQYVSDFRESPYFATKKENIWTEFDVTLSLKNGQVNGTIDRLEFHSDGTFTIVDYKTDQKMDVEQYRSQILTYALAVWKQFNRIPKEGKLYYIRHNQTEIIPIDVAMLENWEAKLEKILEKLNHSTVIEDFPKNNQHCYFCSYRNLCQGVTL</sequence>
<dbReference type="Gene3D" id="3.40.50.300">
    <property type="entry name" value="P-loop containing nucleotide triphosphate hydrolases"/>
    <property type="match status" value="4"/>
</dbReference>
<dbReference type="PROSITE" id="PS51198">
    <property type="entry name" value="UVRD_HELICASE_ATP_BIND"/>
    <property type="match status" value="1"/>
</dbReference>
<dbReference type="GO" id="GO:0005524">
    <property type="term" value="F:ATP binding"/>
    <property type="evidence" value="ECO:0007669"/>
    <property type="project" value="UniProtKB-UniRule"/>
</dbReference>
<comment type="catalytic activity">
    <reaction evidence="12">
        <text>Couples ATP hydrolysis with the unwinding of duplex DNA by translocating in the 3'-5' direction.</text>
        <dbReference type="EC" id="5.6.2.4"/>
    </reaction>
</comment>
<dbReference type="RefSeq" id="WP_132766800.1">
    <property type="nucleotide sequence ID" value="NZ_SMAB01000001.1"/>
</dbReference>
<dbReference type="GO" id="GO:0003677">
    <property type="term" value="F:DNA binding"/>
    <property type="evidence" value="ECO:0007669"/>
    <property type="project" value="UniProtKB-KW"/>
</dbReference>
<evidence type="ECO:0000256" key="4">
    <source>
        <dbReference type="ARBA" id="ARBA00022763"/>
    </source>
</evidence>
<dbReference type="InterPro" id="IPR011604">
    <property type="entry name" value="PDDEXK-like_dom_sf"/>
</dbReference>
<evidence type="ECO:0000256" key="5">
    <source>
        <dbReference type="ARBA" id="ARBA00022801"/>
    </source>
</evidence>
<dbReference type="SUPFAM" id="SSF52980">
    <property type="entry name" value="Restriction endonuclease-like"/>
    <property type="match status" value="1"/>
</dbReference>
<keyword evidence="8 15" id="KW-0067">ATP-binding</keyword>
<keyword evidence="2" id="KW-0540">Nuclease</keyword>
<evidence type="ECO:0000313" key="20">
    <source>
        <dbReference type="Proteomes" id="UP000295788"/>
    </source>
</evidence>
<evidence type="ECO:0000256" key="10">
    <source>
        <dbReference type="ARBA" id="ARBA00023204"/>
    </source>
</evidence>
<dbReference type="PROSITE" id="PS51217">
    <property type="entry name" value="UVRD_HELICASE_CTER"/>
    <property type="match status" value="1"/>
</dbReference>
<dbReference type="GO" id="GO:0004527">
    <property type="term" value="F:exonuclease activity"/>
    <property type="evidence" value="ECO:0007669"/>
    <property type="project" value="UniProtKB-KW"/>
</dbReference>
<dbReference type="InterPro" id="IPR038726">
    <property type="entry name" value="PDDEXK_AddAB-type"/>
</dbReference>
<evidence type="ECO:0000256" key="14">
    <source>
        <dbReference type="ARBA" id="ARBA00048988"/>
    </source>
</evidence>
<keyword evidence="5 15" id="KW-0378">Hydrolase</keyword>
<dbReference type="GO" id="GO:0000725">
    <property type="term" value="P:recombinational repair"/>
    <property type="evidence" value="ECO:0007669"/>
    <property type="project" value="TreeGrafter"/>
</dbReference>
<protein>
    <recommendedName>
        <fullName evidence="13">DNA 3'-5' helicase</fullName>
        <ecNumber evidence="13">5.6.2.4</ecNumber>
    </recommendedName>
</protein>
<dbReference type="Gene3D" id="1.10.486.10">
    <property type="entry name" value="PCRA, domain 4"/>
    <property type="match status" value="1"/>
</dbReference>
<feature type="domain" description="UvrD-like helicase ATP-binding" evidence="17">
    <location>
        <begin position="3"/>
        <end position="446"/>
    </location>
</feature>
<evidence type="ECO:0000256" key="12">
    <source>
        <dbReference type="ARBA" id="ARBA00034617"/>
    </source>
</evidence>
<evidence type="ECO:0000259" key="18">
    <source>
        <dbReference type="PROSITE" id="PS51217"/>
    </source>
</evidence>
<evidence type="ECO:0000256" key="8">
    <source>
        <dbReference type="ARBA" id="ARBA00022840"/>
    </source>
</evidence>
<dbReference type="PANTHER" id="PTHR11070">
    <property type="entry name" value="UVRD / RECB / PCRA DNA HELICASE FAMILY MEMBER"/>
    <property type="match status" value="1"/>
</dbReference>
<proteinExistence type="inferred from homology"/>
<dbReference type="CDD" id="cd17932">
    <property type="entry name" value="DEXQc_UvrD"/>
    <property type="match status" value="1"/>
</dbReference>
<dbReference type="Gene3D" id="3.90.320.10">
    <property type="match status" value="1"/>
</dbReference>
<evidence type="ECO:0000256" key="16">
    <source>
        <dbReference type="SAM" id="Coils"/>
    </source>
</evidence>
<keyword evidence="20" id="KW-1185">Reference proteome</keyword>
<keyword evidence="16" id="KW-0175">Coiled coil</keyword>
<keyword evidence="9" id="KW-0238">DNA-binding</keyword>
<evidence type="ECO:0000256" key="1">
    <source>
        <dbReference type="ARBA" id="ARBA00009922"/>
    </source>
</evidence>
<dbReference type="GO" id="GO:0043138">
    <property type="term" value="F:3'-5' DNA helicase activity"/>
    <property type="evidence" value="ECO:0007669"/>
    <property type="project" value="UniProtKB-EC"/>
</dbReference>
<dbReference type="SUPFAM" id="SSF52540">
    <property type="entry name" value="P-loop containing nucleoside triphosphate hydrolases"/>
    <property type="match status" value="1"/>
</dbReference>
<dbReference type="EMBL" id="SMAB01000001">
    <property type="protein sequence ID" value="TCS84578.1"/>
    <property type="molecule type" value="Genomic_DNA"/>
</dbReference>
<dbReference type="InterPro" id="IPR014016">
    <property type="entry name" value="UvrD-like_ATP-bd"/>
</dbReference>
<dbReference type="AlphaFoldDB" id="A0A4R3KNH6"/>
<evidence type="ECO:0000313" key="19">
    <source>
        <dbReference type="EMBL" id="TCS84578.1"/>
    </source>
</evidence>
<keyword evidence="11" id="KW-0413">Isomerase</keyword>
<reference evidence="19 20" key="1">
    <citation type="submission" date="2019-03" db="EMBL/GenBank/DDBJ databases">
        <title>Genomic Encyclopedia of Type Strains, Phase IV (KMG-IV): sequencing the most valuable type-strain genomes for metagenomic binning, comparative biology and taxonomic classification.</title>
        <authorList>
            <person name="Goeker M."/>
        </authorList>
    </citation>
    <scope>NUCLEOTIDE SEQUENCE [LARGE SCALE GENOMIC DNA]</scope>
    <source>
        <strain evidence="19 20">DSM 23802</strain>
    </source>
</reference>
<name>A0A4R3KNH6_9BACI</name>